<feature type="transmembrane region" description="Helical" evidence="1">
    <location>
        <begin position="83"/>
        <end position="106"/>
    </location>
</feature>
<dbReference type="RefSeq" id="WP_098492727.1">
    <property type="nucleotide sequence ID" value="NZ_NUWN01000125.1"/>
</dbReference>
<keyword evidence="2" id="KW-0378">Hydrolase</keyword>
<proteinExistence type="predicted"/>
<dbReference type="EMBL" id="NUWN01000125">
    <property type="protein sequence ID" value="PFK29665.1"/>
    <property type="molecule type" value="Genomic_DNA"/>
</dbReference>
<organism evidence="2 3">
    <name type="scientific">Bacillus cereus</name>
    <dbReference type="NCBI Taxonomy" id="1396"/>
    <lineage>
        <taxon>Bacteria</taxon>
        <taxon>Bacillati</taxon>
        <taxon>Bacillota</taxon>
        <taxon>Bacilli</taxon>
        <taxon>Bacillales</taxon>
        <taxon>Bacillaceae</taxon>
        <taxon>Bacillus</taxon>
        <taxon>Bacillus cereus group</taxon>
    </lineage>
</organism>
<name>A0A2B0LL71_BACCE</name>
<protein>
    <submittedName>
        <fullName evidence="2">dGTP triphosphohydrolase</fullName>
    </submittedName>
</protein>
<evidence type="ECO:0000256" key="1">
    <source>
        <dbReference type="SAM" id="Phobius"/>
    </source>
</evidence>
<evidence type="ECO:0000313" key="3">
    <source>
        <dbReference type="Proteomes" id="UP000242656"/>
    </source>
</evidence>
<dbReference type="GO" id="GO:0016787">
    <property type="term" value="F:hydrolase activity"/>
    <property type="evidence" value="ECO:0007669"/>
    <property type="project" value="UniProtKB-KW"/>
</dbReference>
<feature type="transmembrane region" description="Helical" evidence="1">
    <location>
        <begin position="55"/>
        <end position="77"/>
    </location>
</feature>
<dbReference type="Proteomes" id="UP000242656">
    <property type="component" value="Unassembled WGS sequence"/>
</dbReference>
<gene>
    <name evidence="2" type="ORF">COI93_23190</name>
</gene>
<feature type="transmembrane region" description="Helical" evidence="1">
    <location>
        <begin position="7"/>
        <end position="25"/>
    </location>
</feature>
<accession>A0A2B0LL71</accession>
<keyword evidence="1" id="KW-1133">Transmembrane helix</keyword>
<reference evidence="2 3" key="1">
    <citation type="submission" date="2017-09" db="EMBL/GenBank/DDBJ databases">
        <title>Large-scale bioinformatics analysis of Bacillus genomes uncovers conserved roles of natural products in bacterial physiology.</title>
        <authorList>
            <consortium name="Agbiome Team Llc"/>
            <person name="Bleich R.M."/>
            <person name="Grubbs K.J."/>
            <person name="Santa Maria K.C."/>
            <person name="Allen S.E."/>
            <person name="Farag S."/>
            <person name="Shank E.A."/>
            <person name="Bowers A."/>
        </authorList>
    </citation>
    <scope>NUCLEOTIDE SEQUENCE [LARGE SCALE GENOMIC DNA]</scope>
    <source>
        <strain evidence="2 3">AFS083043</strain>
    </source>
</reference>
<dbReference type="AlphaFoldDB" id="A0A2B0LL71"/>
<keyword evidence="1" id="KW-0472">Membrane</keyword>
<keyword evidence="1" id="KW-0812">Transmembrane</keyword>
<evidence type="ECO:0000313" key="2">
    <source>
        <dbReference type="EMBL" id="PFK29665.1"/>
    </source>
</evidence>
<comment type="caution">
    <text evidence="2">The sequence shown here is derived from an EMBL/GenBank/DDBJ whole genome shotgun (WGS) entry which is preliminary data.</text>
</comment>
<sequence>MKQMPNQIILLWIVQILFYFTTIHINSFPYAFFFTIIYVLINLLFLFISNKFAFILFVAGTLLSVFYLFYEAWLYLWSTSTQISYIIAHFLAITNFFLIYISTYMLKKLVNENRRLQKQVQTLEQYIGETKLLTRQEFEKRGLLLETAMKRRSETGMIIYFSFSSFSIYTKHSVMDRVASLLLDTVLSDFDLVGKYDDNTLVILLQNINEDGVNIVLKRLEHKWQEWFTEEAISKIKIKQEQLGGQMLTT</sequence>
<feature type="transmembrane region" description="Helical" evidence="1">
    <location>
        <begin position="31"/>
        <end position="48"/>
    </location>
</feature>